<dbReference type="GO" id="GO:0052689">
    <property type="term" value="F:carboxylic ester hydrolase activity"/>
    <property type="evidence" value="ECO:0007669"/>
    <property type="project" value="UniProtKB-KW"/>
</dbReference>
<keyword evidence="5" id="KW-0472">Membrane</keyword>
<dbReference type="STRING" id="1171373.PACID_06370"/>
<keyword evidence="6" id="KW-0732">Signal</keyword>
<feature type="transmembrane region" description="Helical" evidence="5">
    <location>
        <begin position="368"/>
        <end position="388"/>
    </location>
</feature>
<accession>K7RQA9</accession>
<keyword evidence="3" id="KW-0378">Hydrolase</keyword>
<dbReference type="PANTHER" id="PTHR33630:SF9">
    <property type="entry name" value="CUTINASE 4"/>
    <property type="match status" value="1"/>
</dbReference>
<dbReference type="KEGG" id="pbo:PACID_06370"/>
<keyword evidence="4" id="KW-1015">Disulfide bond</keyword>
<dbReference type="InterPro" id="IPR029058">
    <property type="entry name" value="AB_hydrolase_fold"/>
</dbReference>
<evidence type="ECO:0000313" key="7">
    <source>
        <dbReference type="EMBL" id="AFV88476.1"/>
    </source>
</evidence>
<dbReference type="Gene3D" id="3.40.50.1820">
    <property type="entry name" value="alpha/beta hydrolase"/>
    <property type="match status" value="1"/>
</dbReference>
<proteinExistence type="inferred from homology"/>
<protein>
    <submittedName>
        <fullName evidence="7">Cutinase</fullName>
    </submittedName>
</protein>
<evidence type="ECO:0000256" key="3">
    <source>
        <dbReference type="ARBA" id="ARBA00022801"/>
    </source>
</evidence>
<gene>
    <name evidence="7" type="ordered locus">PACID_06370</name>
</gene>
<keyword evidence="2" id="KW-0719">Serine esterase</keyword>
<dbReference type="SMART" id="SM01110">
    <property type="entry name" value="Cutinase"/>
    <property type="match status" value="1"/>
</dbReference>
<dbReference type="SUPFAM" id="SSF53474">
    <property type="entry name" value="alpha/beta-Hydrolases"/>
    <property type="match status" value="1"/>
</dbReference>
<dbReference type="PANTHER" id="PTHR33630">
    <property type="entry name" value="CUTINASE RV1984C-RELATED-RELATED"/>
    <property type="match status" value="1"/>
</dbReference>
<sequence>MALPRPSRSARALPALVLALLLALSGAPVAAAASPTPEAQNLRGPGVGWKADPVASGKASTQPCASVLFVGVRGSGEEEPYGKTITGVRDGLAARWEGRGSVRQVWLDYPAVDPHTLQNESLTRLLFDEKMPSTKYFDSAATGASRLVSLLREQGRRCPSEWVVLAGYSQGAQAITSALSQTDVSARLAGAILAGNPSHYPGQNVQELSGSAPLTSIGLASLLYDLRARAARVEGSRDDQVKELIQATIDLHNDDQNLAELRSAMKREKAVVPASAYPATYSICQEGDPVCDAAPAMTRILTIQSTWEQELRKASSAHAVYTPEVLKTSLNATANRMNAVARADAKGNPVPRGQQVDVTVNRWGPAQIGVAVAAGVAGLLIGLGAATLRGRRRRAVSGRAASKRSKRH</sequence>
<name>K7RQA9_ACIA4</name>
<reference evidence="7 8" key="1">
    <citation type="journal article" date="2012" name="BMC Genomics">
        <title>The genome sequence of Propionibacterium acidipropionici provides insights into its biotechnological and industrial potential.</title>
        <authorList>
            <person name="Parizzi L.P."/>
            <person name="Grassi M.C."/>
            <person name="Llerena L.A."/>
            <person name="Carazzolle M.F."/>
            <person name="Queiroz V.L."/>
            <person name="Lunardi I."/>
            <person name="Zeidler A.F."/>
            <person name="Teixeira P.J."/>
            <person name="Mieczkowski P."/>
            <person name="Rincones J."/>
            <person name="Pereira G.A."/>
        </authorList>
    </citation>
    <scope>NUCLEOTIDE SEQUENCE [LARGE SCALE GENOMIC DNA]</scope>
    <source>
        <strain evidence="8">ATCC 4875 / DSM 20272 / JCM 6432 / NBRC 12425 / NCIMB 8070</strain>
    </source>
</reference>
<dbReference type="EMBL" id="CP003493">
    <property type="protein sequence ID" value="AFV88476.1"/>
    <property type="molecule type" value="Genomic_DNA"/>
</dbReference>
<evidence type="ECO:0000256" key="6">
    <source>
        <dbReference type="SAM" id="SignalP"/>
    </source>
</evidence>
<dbReference type="eggNOG" id="COG2267">
    <property type="taxonomic scope" value="Bacteria"/>
</dbReference>
<dbReference type="InterPro" id="IPR000675">
    <property type="entry name" value="Cutinase/axe"/>
</dbReference>
<evidence type="ECO:0000256" key="2">
    <source>
        <dbReference type="ARBA" id="ARBA00022487"/>
    </source>
</evidence>
<evidence type="ECO:0000256" key="5">
    <source>
        <dbReference type="SAM" id="Phobius"/>
    </source>
</evidence>
<dbReference type="PATRIC" id="fig|1171373.8.peg.643"/>
<dbReference type="Pfam" id="PF01083">
    <property type="entry name" value="Cutinase"/>
    <property type="match status" value="1"/>
</dbReference>
<feature type="chain" id="PRO_5003912401" evidence="6">
    <location>
        <begin position="33"/>
        <end position="408"/>
    </location>
</feature>
<dbReference type="AlphaFoldDB" id="K7RQA9"/>
<comment type="similarity">
    <text evidence="1">Belongs to the cutinase family.</text>
</comment>
<evidence type="ECO:0000256" key="1">
    <source>
        <dbReference type="ARBA" id="ARBA00007534"/>
    </source>
</evidence>
<dbReference type="HOGENOM" id="CLU_674148_0_0_11"/>
<dbReference type="Proteomes" id="UP000000214">
    <property type="component" value="Chromosome"/>
</dbReference>
<keyword evidence="5" id="KW-1133">Transmembrane helix</keyword>
<evidence type="ECO:0000256" key="4">
    <source>
        <dbReference type="ARBA" id="ARBA00023157"/>
    </source>
</evidence>
<evidence type="ECO:0000313" key="8">
    <source>
        <dbReference type="Proteomes" id="UP000000214"/>
    </source>
</evidence>
<feature type="signal peptide" evidence="6">
    <location>
        <begin position="1"/>
        <end position="32"/>
    </location>
</feature>
<keyword evidence="5" id="KW-0812">Transmembrane</keyword>
<organism evidence="7 8">
    <name type="scientific">Acidipropionibacterium acidipropionici (strain ATCC 4875 / DSM 20272 / JCM 6432 / NBRC 12425 / NCIMB 8070 / 4)</name>
    <name type="common">Propionibacterium acidipropionici</name>
    <dbReference type="NCBI Taxonomy" id="1171373"/>
    <lineage>
        <taxon>Bacteria</taxon>
        <taxon>Bacillati</taxon>
        <taxon>Actinomycetota</taxon>
        <taxon>Actinomycetes</taxon>
        <taxon>Propionibacteriales</taxon>
        <taxon>Propionibacteriaceae</taxon>
        <taxon>Acidipropionibacterium</taxon>
    </lineage>
</organism>